<organism evidence="1 2">
    <name type="scientific">Trema orientale</name>
    <name type="common">Charcoal tree</name>
    <name type="synonym">Celtis orientalis</name>
    <dbReference type="NCBI Taxonomy" id="63057"/>
    <lineage>
        <taxon>Eukaryota</taxon>
        <taxon>Viridiplantae</taxon>
        <taxon>Streptophyta</taxon>
        <taxon>Embryophyta</taxon>
        <taxon>Tracheophyta</taxon>
        <taxon>Spermatophyta</taxon>
        <taxon>Magnoliopsida</taxon>
        <taxon>eudicotyledons</taxon>
        <taxon>Gunneridae</taxon>
        <taxon>Pentapetalae</taxon>
        <taxon>rosids</taxon>
        <taxon>fabids</taxon>
        <taxon>Rosales</taxon>
        <taxon>Cannabaceae</taxon>
        <taxon>Trema</taxon>
    </lineage>
</organism>
<evidence type="ECO:0000313" key="1">
    <source>
        <dbReference type="EMBL" id="PON71040.1"/>
    </source>
</evidence>
<accession>A0A2P5DCQ9</accession>
<sequence length="99" mass="10447">MDPATPGMQAGRIHGLEEAAVGPAEGGMEPQREVVHGKGAEAVAMSYREGLGEYIQSWLAAQEAGNMVFGDAGRSAVVNSIFDFDGPLKDSCCCMDLWV</sequence>
<dbReference type="OrthoDB" id="10279153at2759"/>
<protein>
    <submittedName>
        <fullName evidence="1">Uncharacterized protein</fullName>
    </submittedName>
</protein>
<keyword evidence="2" id="KW-1185">Reference proteome</keyword>
<evidence type="ECO:0000313" key="2">
    <source>
        <dbReference type="Proteomes" id="UP000237000"/>
    </source>
</evidence>
<comment type="caution">
    <text evidence="1">The sequence shown here is derived from an EMBL/GenBank/DDBJ whole genome shotgun (WGS) entry which is preliminary data.</text>
</comment>
<dbReference type="InParanoid" id="A0A2P5DCQ9"/>
<dbReference type="AlphaFoldDB" id="A0A2P5DCQ9"/>
<reference evidence="2" key="1">
    <citation type="submission" date="2016-06" db="EMBL/GenBank/DDBJ databases">
        <title>Parallel loss of symbiosis genes in relatives of nitrogen-fixing non-legume Parasponia.</title>
        <authorList>
            <person name="Van Velzen R."/>
            <person name="Holmer R."/>
            <person name="Bu F."/>
            <person name="Rutten L."/>
            <person name="Van Zeijl A."/>
            <person name="Liu W."/>
            <person name="Santuari L."/>
            <person name="Cao Q."/>
            <person name="Sharma T."/>
            <person name="Shen D."/>
            <person name="Roswanjaya Y."/>
            <person name="Wardhani T."/>
            <person name="Kalhor M.S."/>
            <person name="Jansen J."/>
            <person name="Van den Hoogen J."/>
            <person name="Gungor B."/>
            <person name="Hartog M."/>
            <person name="Hontelez J."/>
            <person name="Verver J."/>
            <person name="Yang W.-C."/>
            <person name="Schijlen E."/>
            <person name="Repin R."/>
            <person name="Schilthuizen M."/>
            <person name="Schranz E."/>
            <person name="Heidstra R."/>
            <person name="Miyata K."/>
            <person name="Fedorova E."/>
            <person name="Kohlen W."/>
            <person name="Bisseling T."/>
            <person name="Smit S."/>
            <person name="Geurts R."/>
        </authorList>
    </citation>
    <scope>NUCLEOTIDE SEQUENCE [LARGE SCALE GENOMIC DNA]</scope>
    <source>
        <strain evidence="2">cv. RG33-2</strain>
    </source>
</reference>
<gene>
    <name evidence="1" type="ORF">TorRG33x02_255430</name>
</gene>
<dbReference type="EMBL" id="JXTC01000279">
    <property type="protein sequence ID" value="PON71040.1"/>
    <property type="molecule type" value="Genomic_DNA"/>
</dbReference>
<proteinExistence type="predicted"/>
<dbReference type="Proteomes" id="UP000237000">
    <property type="component" value="Unassembled WGS sequence"/>
</dbReference>
<name>A0A2P5DCQ9_TREOI</name>